<protein>
    <submittedName>
        <fullName evidence="3">Uncharacterized protein</fullName>
    </submittedName>
</protein>
<keyword evidence="1" id="KW-1133">Transmembrane helix</keyword>
<feature type="chain" id="PRO_5022707600" evidence="2">
    <location>
        <begin position="29"/>
        <end position="83"/>
    </location>
</feature>
<proteinExistence type="predicted"/>
<evidence type="ECO:0000256" key="2">
    <source>
        <dbReference type="SAM" id="SignalP"/>
    </source>
</evidence>
<accession>A0A5C6MUC9</accession>
<evidence type="ECO:0000256" key="1">
    <source>
        <dbReference type="SAM" id="Phobius"/>
    </source>
</evidence>
<name>A0A5C6MUC9_9TELE</name>
<evidence type="ECO:0000313" key="3">
    <source>
        <dbReference type="EMBL" id="TWW58686.1"/>
    </source>
</evidence>
<feature type="signal peptide" evidence="2">
    <location>
        <begin position="1"/>
        <end position="28"/>
    </location>
</feature>
<reference evidence="3 4" key="1">
    <citation type="submission" date="2019-04" db="EMBL/GenBank/DDBJ databases">
        <title>Chromosome genome assembly for Takifugu flavidus.</title>
        <authorList>
            <person name="Xiao S."/>
        </authorList>
    </citation>
    <scope>NUCLEOTIDE SEQUENCE [LARGE SCALE GENOMIC DNA]</scope>
    <source>
        <strain evidence="3">HTHZ2018</strain>
        <tissue evidence="3">Muscle</tissue>
    </source>
</reference>
<keyword evidence="1" id="KW-0812">Transmembrane</keyword>
<gene>
    <name evidence="3" type="ORF">D4764_06G0002160</name>
</gene>
<organism evidence="3 4">
    <name type="scientific">Takifugu flavidus</name>
    <name type="common">sansaifugu</name>
    <dbReference type="NCBI Taxonomy" id="433684"/>
    <lineage>
        <taxon>Eukaryota</taxon>
        <taxon>Metazoa</taxon>
        <taxon>Chordata</taxon>
        <taxon>Craniata</taxon>
        <taxon>Vertebrata</taxon>
        <taxon>Euteleostomi</taxon>
        <taxon>Actinopterygii</taxon>
        <taxon>Neopterygii</taxon>
        <taxon>Teleostei</taxon>
        <taxon>Neoteleostei</taxon>
        <taxon>Acanthomorphata</taxon>
        <taxon>Eupercaria</taxon>
        <taxon>Tetraodontiformes</taxon>
        <taxon>Tetradontoidea</taxon>
        <taxon>Tetraodontidae</taxon>
        <taxon>Takifugu</taxon>
    </lineage>
</organism>
<keyword evidence="1" id="KW-0472">Membrane</keyword>
<dbReference type="EMBL" id="RHFK02000019">
    <property type="protein sequence ID" value="TWW58686.1"/>
    <property type="molecule type" value="Genomic_DNA"/>
</dbReference>
<dbReference type="AlphaFoldDB" id="A0A5C6MUC9"/>
<comment type="caution">
    <text evidence="3">The sequence shown here is derived from an EMBL/GenBank/DDBJ whole genome shotgun (WGS) entry which is preliminary data.</text>
</comment>
<keyword evidence="2" id="KW-0732">Signal</keyword>
<keyword evidence="4" id="KW-1185">Reference proteome</keyword>
<feature type="transmembrane region" description="Helical" evidence="1">
    <location>
        <begin position="62"/>
        <end position="81"/>
    </location>
</feature>
<dbReference type="Proteomes" id="UP000324091">
    <property type="component" value="Chromosome 6"/>
</dbReference>
<sequence>MDNLNLRIGFKGLLTFLLQLLLIASAFGQNGTNETTTAMVTVNATNSTNATSTGAPTHGGGLYLGSLLACYLCIFLCRLLLTV</sequence>
<evidence type="ECO:0000313" key="4">
    <source>
        <dbReference type="Proteomes" id="UP000324091"/>
    </source>
</evidence>